<evidence type="ECO:0000313" key="5">
    <source>
        <dbReference type="EMBL" id="QPT53929.1"/>
    </source>
</evidence>
<dbReference type="PANTHER" id="PTHR43094">
    <property type="entry name" value="AMINOTRANSFERASE"/>
    <property type="match status" value="1"/>
</dbReference>
<reference evidence="5 6" key="1">
    <citation type="submission" date="2020-12" db="EMBL/GenBank/DDBJ databases">
        <title>FDA dAtabase for Regulatory Grade micrObial Sequences (FDA-ARGOS): Supporting development and validation of Infectious Disease Dx tests.</title>
        <authorList>
            <person name="Sproer C."/>
            <person name="Gronow S."/>
            <person name="Severitt S."/>
            <person name="Schroder I."/>
            <person name="Tallon L."/>
            <person name="Sadzewicz L."/>
            <person name="Zhao X."/>
            <person name="Boylan J."/>
            <person name="Ott S."/>
            <person name="Bowen H."/>
            <person name="Vavikolanu K."/>
            <person name="Mehta A."/>
            <person name="Aluvathingal J."/>
            <person name="Nadendla S."/>
            <person name="Lowell S."/>
            <person name="Myers T."/>
            <person name="Yan Y."/>
            <person name="Sichtig H."/>
        </authorList>
    </citation>
    <scope>NUCLEOTIDE SEQUENCE [LARGE SCALE GENOMIC DNA]</scope>
    <source>
        <strain evidence="5 6">FDAARGOS_864</strain>
    </source>
</reference>
<dbReference type="GeneID" id="61262043"/>
<dbReference type="Gene3D" id="3.40.640.10">
    <property type="entry name" value="Type I PLP-dependent aspartate aminotransferase-like (Major domain)"/>
    <property type="match status" value="1"/>
</dbReference>
<dbReference type="PIRSF" id="PIRSF000521">
    <property type="entry name" value="Transaminase_4ab_Lys_Orn"/>
    <property type="match status" value="1"/>
</dbReference>
<sequence length="490" mass="53025">MTVTSARITPVSDACGQADPAPGADPGRTSEIDTLGIDTQEIAAQHRDHVLQSWSVSGGPVHTITRAEGIWLWDETGRRIADMSSLMVCANLGHGHPRIAEAIAEQARRFCFMSPAFATEPKSRLAARLVALAGREHFARVMFTNGGAESNEHALRIARTVTGRTKVFSSYRSYHGATAGAAQATGDWRRLGAEQGAGAGFVKYLSPHPYQDGWSGGAEDAAATDLALADLERQLRFEGPETVAAIIVEPVVGANGVIILPEGYLPGLRRLCDRYGILLIFDEVMTGFGRTGTMFAWQVFCVVPDLMTFAKGVDNAAVPLGGVLVSREIARFFEEHPLPGGLTYSGHTLACAAANAALDAYEQDGVLEHVAQTAPVLAEFLDRMAREHECVGQVRHLGMFAAVELVSNREARTPLVGYRSSDPVMKQIIGRLYDRGFSTFGRENTLHVSPPLTITTQELEQVLPILDEVLGWVDREVLPARRAAAKDRED</sequence>
<dbReference type="InterPro" id="IPR015421">
    <property type="entry name" value="PyrdxlP-dep_Trfase_major"/>
</dbReference>
<feature type="region of interest" description="Disordered" evidence="4">
    <location>
        <begin position="1"/>
        <end position="27"/>
    </location>
</feature>
<dbReference type="KEGG" id="rkr:I6G21_01575"/>
<dbReference type="AlphaFoldDB" id="A0A7T3CGU4"/>
<dbReference type="InterPro" id="IPR005814">
    <property type="entry name" value="Aminotrans_3"/>
</dbReference>
<dbReference type="InterPro" id="IPR015424">
    <property type="entry name" value="PyrdxlP-dep_Trfase"/>
</dbReference>
<dbReference type="CDD" id="cd00610">
    <property type="entry name" value="OAT_like"/>
    <property type="match status" value="1"/>
</dbReference>
<dbReference type="Pfam" id="PF00202">
    <property type="entry name" value="Aminotran_3"/>
    <property type="match status" value="1"/>
</dbReference>
<dbReference type="Gene3D" id="3.90.1150.10">
    <property type="entry name" value="Aspartate Aminotransferase, domain 1"/>
    <property type="match status" value="1"/>
</dbReference>
<dbReference type="EMBL" id="CP065738">
    <property type="protein sequence ID" value="QPT53929.1"/>
    <property type="molecule type" value="Genomic_DNA"/>
</dbReference>
<name>A0A7T3CGU4_9MICC</name>
<keyword evidence="5" id="KW-0808">Transferase</keyword>
<evidence type="ECO:0000256" key="2">
    <source>
        <dbReference type="ARBA" id="ARBA00022898"/>
    </source>
</evidence>
<evidence type="ECO:0000256" key="1">
    <source>
        <dbReference type="ARBA" id="ARBA00008954"/>
    </source>
</evidence>
<dbReference type="GO" id="GO:0030170">
    <property type="term" value="F:pyridoxal phosphate binding"/>
    <property type="evidence" value="ECO:0007669"/>
    <property type="project" value="InterPro"/>
</dbReference>
<keyword evidence="5" id="KW-0032">Aminotransferase</keyword>
<accession>A0A7T3CGU4</accession>
<dbReference type="GO" id="GO:0005829">
    <property type="term" value="C:cytosol"/>
    <property type="evidence" value="ECO:0007669"/>
    <property type="project" value="TreeGrafter"/>
</dbReference>
<dbReference type="PANTHER" id="PTHR43094:SF1">
    <property type="entry name" value="AMINOTRANSFERASE CLASS-III"/>
    <property type="match status" value="1"/>
</dbReference>
<dbReference type="GO" id="GO:0008483">
    <property type="term" value="F:transaminase activity"/>
    <property type="evidence" value="ECO:0007669"/>
    <property type="project" value="UniProtKB-KW"/>
</dbReference>
<proteinExistence type="inferred from homology"/>
<dbReference type="NCBIfam" id="NF004718">
    <property type="entry name" value="PRK06062.1"/>
    <property type="match status" value="1"/>
</dbReference>
<evidence type="ECO:0000256" key="4">
    <source>
        <dbReference type="SAM" id="MobiDB-lite"/>
    </source>
</evidence>
<dbReference type="InterPro" id="IPR015422">
    <property type="entry name" value="PyrdxlP-dep_Trfase_small"/>
</dbReference>
<dbReference type="Proteomes" id="UP000594975">
    <property type="component" value="Chromosome"/>
</dbReference>
<dbReference type="InterPro" id="IPR049704">
    <property type="entry name" value="Aminotrans_3_PPA_site"/>
</dbReference>
<evidence type="ECO:0000313" key="6">
    <source>
        <dbReference type="Proteomes" id="UP000594975"/>
    </source>
</evidence>
<dbReference type="SUPFAM" id="SSF53383">
    <property type="entry name" value="PLP-dependent transferases"/>
    <property type="match status" value="1"/>
</dbReference>
<organism evidence="5 6">
    <name type="scientific">Rothia kristinae</name>
    <dbReference type="NCBI Taxonomy" id="37923"/>
    <lineage>
        <taxon>Bacteria</taxon>
        <taxon>Bacillati</taxon>
        <taxon>Actinomycetota</taxon>
        <taxon>Actinomycetes</taxon>
        <taxon>Micrococcales</taxon>
        <taxon>Micrococcaceae</taxon>
        <taxon>Rothia</taxon>
    </lineage>
</organism>
<gene>
    <name evidence="5" type="ORF">I6G21_01575</name>
</gene>
<evidence type="ECO:0000256" key="3">
    <source>
        <dbReference type="RuleBase" id="RU003560"/>
    </source>
</evidence>
<keyword evidence="2 3" id="KW-0663">Pyridoxal phosphate</keyword>
<dbReference type="RefSeq" id="WP_129357764.1">
    <property type="nucleotide sequence ID" value="NZ_CP065738.1"/>
</dbReference>
<comment type="similarity">
    <text evidence="1 3">Belongs to the class-III pyridoxal-phosphate-dependent aminotransferase family.</text>
</comment>
<protein>
    <submittedName>
        <fullName evidence="5">Aminotransferase class III-fold pyridoxal phosphate-dependent enzyme</fullName>
    </submittedName>
</protein>
<dbReference type="PROSITE" id="PS00600">
    <property type="entry name" value="AA_TRANSFER_CLASS_3"/>
    <property type="match status" value="1"/>
</dbReference>